<gene>
    <name evidence="1" type="ORF">QTN89_26125</name>
</gene>
<reference evidence="1 2" key="1">
    <citation type="submission" date="2023-06" db="EMBL/GenBank/DDBJ databases">
        <title>Roseiconus lacunae JC819 isolated from Gulf of Mannar region, Tamil Nadu.</title>
        <authorList>
            <person name="Pk S."/>
            <person name="Ch S."/>
            <person name="Ch V.R."/>
        </authorList>
    </citation>
    <scope>NUCLEOTIDE SEQUENCE [LARGE SCALE GENOMIC DNA]</scope>
    <source>
        <strain evidence="1 2">JC819</strain>
    </source>
</reference>
<dbReference type="Proteomes" id="UP001239462">
    <property type="component" value="Unassembled WGS sequence"/>
</dbReference>
<sequence length="145" mass="16616">MLDLRRIDYGSLNARQKENFNFQKLSAVLADFGYVTMRLTDDWGGADFIAQHIDGDTFLRVQLKGRLTFDAKYKHKGLYIAFPYSDDWYLFPHDELLATVLSETDTMTGTRSWDDNGLYHFGHLSVQLLELLAPFRLTGDTVGVV</sequence>
<comment type="caution">
    <text evidence="1">The sequence shown here is derived from an EMBL/GenBank/DDBJ whole genome shotgun (WGS) entry which is preliminary data.</text>
</comment>
<evidence type="ECO:0008006" key="3">
    <source>
        <dbReference type="Google" id="ProtNLM"/>
    </source>
</evidence>
<keyword evidence="2" id="KW-1185">Reference proteome</keyword>
<dbReference type="RefSeq" id="WP_289166974.1">
    <property type="nucleotide sequence ID" value="NZ_JASZZN010000029.1"/>
</dbReference>
<proteinExistence type="predicted"/>
<name>A0ABT7PR24_9BACT</name>
<accession>A0ABT7PR24</accession>
<evidence type="ECO:0000313" key="2">
    <source>
        <dbReference type="Proteomes" id="UP001239462"/>
    </source>
</evidence>
<protein>
    <recommendedName>
        <fullName evidence="3">PD(D/E)XK endonuclease domain-containing protein</fullName>
    </recommendedName>
</protein>
<organism evidence="1 2">
    <name type="scientific">Roseiconus lacunae</name>
    <dbReference type="NCBI Taxonomy" id="2605694"/>
    <lineage>
        <taxon>Bacteria</taxon>
        <taxon>Pseudomonadati</taxon>
        <taxon>Planctomycetota</taxon>
        <taxon>Planctomycetia</taxon>
        <taxon>Pirellulales</taxon>
        <taxon>Pirellulaceae</taxon>
        <taxon>Roseiconus</taxon>
    </lineage>
</organism>
<dbReference type="EMBL" id="JASZZN010000029">
    <property type="protein sequence ID" value="MDM4018958.1"/>
    <property type="molecule type" value="Genomic_DNA"/>
</dbReference>
<evidence type="ECO:0000313" key="1">
    <source>
        <dbReference type="EMBL" id="MDM4018958.1"/>
    </source>
</evidence>